<evidence type="ECO:0000256" key="1">
    <source>
        <dbReference type="ARBA" id="ARBA00010088"/>
    </source>
</evidence>
<feature type="domain" description="Peptidase S33 tripeptidyl aminopeptidase-like C-terminal" evidence="4">
    <location>
        <begin position="444"/>
        <end position="516"/>
    </location>
</feature>
<keyword evidence="6" id="KW-1185">Reference proteome</keyword>
<dbReference type="PANTHER" id="PTHR43248">
    <property type="entry name" value="2-SUCCINYL-6-HYDROXY-2,4-CYCLOHEXADIENE-1-CARBOXYLATE SYNTHASE"/>
    <property type="match status" value="1"/>
</dbReference>
<dbReference type="InterPro" id="IPR029058">
    <property type="entry name" value="AB_hydrolase_fold"/>
</dbReference>
<dbReference type="InterPro" id="IPR051601">
    <property type="entry name" value="Serine_prot/Carboxylest_S33"/>
</dbReference>
<evidence type="ECO:0000256" key="3">
    <source>
        <dbReference type="SAM" id="SignalP"/>
    </source>
</evidence>
<evidence type="ECO:0000259" key="4">
    <source>
        <dbReference type="Pfam" id="PF08386"/>
    </source>
</evidence>
<dbReference type="PANTHER" id="PTHR43248:SF25">
    <property type="entry name" value="AB HYDROLASE-1 DOMAIN-CONTAINING PROTEIN-RELATED"/>
    <property type="match status" value="1"/>
</dbReference>
<dbReference type="Proteomes" id="UP000799757">
    <property type="component" value="Unassembled WGS sequence"/>
</dbReference>
<dbReference type="OrthoDB" id="425534at2759"/>
<comment type="similarity">
    <text evidence="1">Belongs to the peptidase S33 family.</text>
</comment>
<reference evidence="5" key="1">
    <citation type="journal article" date="2020" name="Stud. Mycol.">
        <title>101 Dothideomycetes genomes: a test case for predicting lifestyles and emergence of pathogens.</title>
        <authorList>
            <person name="Haridas S."/>
            <person name="Albert R."/>
            <person name="Binder M."/>
            <person name="Bloem J."/>
            <person name="Labutti K."/>
            <person name="Salamov A."/>
            <person name="Andreopoulos B."/>
            <person name="Baker S."/>
            <person name="Barry K."/>
            <person name="Bills G."/>
            <person name="Bluhm B."/>
            <person name="Cannon C."/>
            <person name="Castanera R."/>
            <person name="Culley D."/>
            <person name="Daum C."/>
            <person name="Ezra D."/>
            <person name="Gonzalez J."/>
            <person name="Henrissat B."/>
            <person name="Kuo A."/>
            <person name="Liang C."/>
            <person name="Lipzen A."/>
            <person name="Lutzoni F."/>
            <person name="Magnuson J."/>
            <person name="Mondo S."/>
            <person name="Nolan M."/>
            <person name="Ohm R."/>
            <person name="Pangilinan J."/>
            <person name="Park H.-J."/>
            <person name="Ramirez L."/>
            <person name="Alfaro M."/>
            <person name="Sun H."/>
            <person name="Tritt A."/>
            <person name="Yoshinaga Y."/>
            <person name="Zwiers L.-H."/>
            <person name="Turgeon B."/>
            <person name="Goodwin S."/>
            <person name="Spatafora J."/>
            <person name="Crous P."/>
            <person name="Grigoriev I."/>
        </authorList>
    </citation>
    <scope>NUCLEOTIDE SEQUENCE</scope>
    <source>
        <strain evidence="5">CBS 109.77</strain>
    </source>
</reference>
<dbReference type="EMBL" id="MU002516">
    <property type="protein sequence ID" value="KAF2786215.1"/>
    <property type="molecule type" value="Genomic_DNA"/>
</dbReference>
<feature type="signal peptide" evidence="3">
    <location>
        <begin position="1"/>
        <end position="19"/>
    </location>
</feature>
<evidence type="ECO:0000313" key="6">
    <source>
        <dbReference type="Proteomes" id="UP000799757"/>
    </source>
</evidence>
<keyword evidence="2 5" id="KW-0378">Hydrolase</keyword>
<dbReference type="AlphaFoldDB" id="A0A6A6WQP5"/>
<feature type="chain" id="PRO_5025502452" evidence="3">
    <location>
        <begin position="20"/>
        <end position="534"/>
    </location>
</feature>
<dbReference type="InterPro" id="IPR013595">
    <property type="entry name" value="Pept_S33_TAP-like_C"/>
</dbReference>
<dbReference type="SUPFAM" id="SSF53474">
    <property type="entry name" value="alpha/beta-Hydrolases"/>
    <property type="match status" value="1"/>
</dbReference>
<accession>A0A6A6WQP5</accession>
<sequence length="534" mass="57471">MGRTISLAAVGLLAATASAFPSLNTKRQDNTTEMVSDFAQITPSKDINWVPCYESFLCMYLTVPLDYKVPDVGNTDIAFIKYVTGGNPSAPDILFNPGGPGGSGVGFLKGSGQGLTSILGTEYNFVSFDPRGVNNTGPTLTCATSPEARDLYLATRLKPSAPFPEHWAQSLALGDYCTELNANTTAKYSGTSAVVQDMMHFTELTASTNGQAPEEALINYFGISYGTLLGQTLASMYPDRLGRIILDANVYGARYYTGFDASSVEDGDHAFNFFFSFCYEAGSELCPLAANATCAGDVETRYRALLQTLDDEPVIRKGQPTPGFVTRADLESYAYNAMYEPTAKFGPLAMIAAGLEQGDTSAYDLLAKPPFTNDLLESLLLITAIDNAGNFILKNYTDYLSAITQLQENSFYGWRYYATGNTLIVNHLNILPPESQVFKGFERTNTSTPILFIGTTGDPVTPLSSAFKMSQYFESSKVLTVDAPGHSFTGASSKCAIEAVQAYIGTGTLPEVGIICKTDLLPASYFPKLPAAPQ</sequence>
<protein>
    <submittedName>
        <fullName evidence="5">Alpha/beta-hydrolase</fullName>
    </submittedName>
</protein>
<dbReference type="Gene3D" id="3.40.50.1820">
    <property type="entry name" value="alpha/beta hydrolase"/>
    <property type="match status" value="1"/>
</dbReference>
<evidence type="ECO:0000256" key="2">
    <source>
        <dbReference type="ARBA" id="ARBA00022801"/>
    </source>
</evidence>
<dbReference type="Pfam" id="PF08386">
    <property type="entry name" value="Abhydrolase_4"/>
    <property type="match status" value="1"/>
</dbReference>
<gene>
    <name evidence="5" type="ORF">K505DRAFT_399624</name>
</gene>
<organism evidence="5 6">
    <name type="scientific">Melanomma pulvis-pyrius CBS 109.77</name>
    <dbReference type="NCBI Taxonomy" id="1314802"/>
    <lineage>
        <taxon>Eukaryota</taxon>
        <taxon>Fungi</taxon>
        <taxon>Dikarya</taxon>
        <taxon>Ascomycota</taxon>
        <taxon>Pezizomycotina</taxon>
        <taxon>Dothideomycetes</taxon>
        <taxon>Pleosporomycetidae</taxon>
        <taxon>Pleosporales</taxon>
        <taxon>Melanommataceae</taxon>
        <taxon>Melanomma</taxon>
    </lineage>
</organism>
<proteinExistence type="inferred from homology"/>
<name>A0A6A6WQP5_9PLEO</name>
<evidence type="ECO:0000313" key="5">
    <source>
        <dbReference type="EMBL" id="KAF2786215.1"/>
    </source>
</evidence>
<dbReference type="GO" id="GO:0016787">
    <property type="term" value="F:hydrolase activity"/>
    <property type="evidence" value="ECO:0007669"/>
    <property type="project" value="UniProtKB-KW"/>
</dbReference>
<keyword evidence="3" id="KW-0732">Signal</keyword>